<dbReference type="RefSeq" id="WP_374188785.1">
    <property type="nucleotide sequence ID" value="NZ_UGYV01000001.1"/>
</dbReference>
<evidence type="ECO:0000313" key="2">
    <source>
        <dbReference type="Proteomes" id="UP000255061"/>
    </source>
</evidence>
<dbReference type="Proteomes" id="UP000255061">
    <property type="component" value="Unassembled WGS sequence"/>
</dbReference>
<dbReference type="AlphaFoldDB" id="A0A380A3X7"/>
<dbReference type="EMBL" id="UGYV01000001">
    <property type="protein sequence ID" value="SUI73678.1"/>
    <property type="molecule type" value="Genomic_DNA"/>
</dbReference>
<gene>
    <name evidence="1" type="ORF">NCTC10736_01575</name>
</gene>
<protein>
    <submittedName>
        <fullName evidence="1">Uncharacterized protein</fullName>
    </submittedName>
</protein>
<proteinExistence type="predicted"/>
<sequence>MKEFAPDRVIVLGPGNTLGGPVAQSLIAINGFGWQTKANFSAAQDNNPRLIAMGNELQRPMALAK</sequence>
<evidence type="ECO:0000313" key="1">
    <source>
        <dbReference type="EMBL" id="SUI73678.1"/>
    </source>
</evidence>
<organism evidence="1 2">
    <name type="scientific">Shewanella morhuae</name>
    <dbReference type="NCBI Taxonomy" id="365591"/>
    <lineage>
        <taxon>Bacteria</taxon>
        <taxon>Pseudomonadati</taxon>
        <taxon>Pseudomonadota</taxon>
        <taxon>Gammaproteobacteria</taxon>
        <taxon>Alteromonadales</taxon>
        <taxon>Shewanellaceae</taxon>
        <taxon>Shewanella</taxon>
    </lineage>
</organism>
<name>A0A380A3X7_9GAMM</name>
<accession>A0A380A3X7</accession>
<reference evidence="1 2" key="1">
    <citation type="submission" date="2018-06" db="EMBL/GenBank/DDBJ databases">
        <authorList>
            <consortium name="Pathogen Informatics"/>
            <person name="Doyle S."/>
        </authorList>
    </citation>
    <scope>NUCLEOTIDE SEQUENCE [LARGE SCALE GENOMIC DNA]</scope>
    <source>
        <strain evidence="1 2">NCTC10736</strain>
    </source>
</reference>